<reference evidence="1" key="1">
    <citation type="journal article" date="2020" name="Stud. Mycol.">
        <title>101 Dothideomycetes genomes: a test case for predicting lifestyles and emergence of pathogens.</title>
        <authorList>
            <person name="Haridas S."/>
            <person name="Albert R."/>
            <person name="Binder M."/>
            <person name="Bloem J."/>
            <person name="Labutti K."/>
            <person name="Salamov A."/>
            <person name="Andreopoulos B."/>
            <person name="Baker S."/>
            <person name="Barry K."/>
            <person name="Bills G."/>
            <person name="Bluhm B."/>
            <person name="Cannon C."/>
            <person name="Castanera R."/>
            <person name="Culley D."/>
            <person name="Daum C."/>
            <person name="Ezra D."/>
            <person name="Gonzalez J."/>
            <person name="Henrissat B."/>
            <person name="Kuo A."/>
            <person name="Liang C."/>
            <person name="Lipzen A."/>
            <person name="Lutzoni F."/>
            <person name="Magnuson J."/>
            <person name="Mondo S."/>
            <person name="Nolan M."/>
            <person name="Ohm R."/>
            <person name="Pangilinan J."/>
            <person name="Park H.-J."/>
            <person name="Ramirez L."/>
            <person name="Alfaro M."/>
            <person name="Sun H."/>
            <person name="Tritt A."/>
            <person name="Yoshinaga Y."/>
            <person name="Zwiers L.-H."/>
            <person name="Turgeon B."/>
            <person name="Goodwin S."/>
            <person name="Spatafora J."/>
            <person name="Crous P."/>
            <person name="Grigoriev I."/>
        </authorList>
    </citation>
    <scope>NUCLEOTIDE SEQUENCE</scope>
    <source>
        <strain evidence="1">CBS 122681</strain>
    </source>
</reference>
<gene>
    <name evidence="1" type="ORF">K491DRAFT_699166</name>
</gene>
<protein>
    <submittedName>
        <fullName evidence="1">Uncharacterized protein</fullName>
    </submittedName>
</protein>
<dbReference type="AlphaFoldDB" id="A0A6A6SM89"/>
<dbReference type="EMBL" id="MU004557">
    <property type="protein sequence ID" value="KAF2648111.1"/>
    <property type="molecule type" value="Genomic_DNA"/>
</dbReference>
<evidence type="ECO:0000313" key="2">
    <source>
        <dbReference type="Proteomes" id="UP000799324"/>
    </source>
</evidence>
<organism evidence="1 2">
    <name type="scientific">Lophiostoma macrostomum CBS 122681</name>
    <dbReference type="NCBI Taxonomy" id="1314788"/>
    <lineage>
        <taxon>Eukaryota</taxon>
        <taxon>Fungi</taxon>
        <taxon>Dikarya</taxon>
        <taxon>Ascomycota</taxon>
        <taxon>Pezizomycotina</taxon>
        <taxon>Dothideomycetes</taxon>
        <taxon>Pleosporomycetidae</taxon>
        <taxon>Pleosporales</taxon>
        <taxon>Lophiostomataceae</taxon>
        <taxon>Lophiostoma</taxon>
    </lineage>
</organism>
<proteinExistence type="predicted"/>
<keyword evidence="2" id="KW-1185">Reference proteome</keyword>
<sequence>MDHRANWSPISLSSPRCEAICAPTLLVCHAGGSVLAEYDFPMPMNLDLIQCPSNSTSTVPPAWSHFADAELSNADSQE</sequence>
<name>A0A6A6SM89_9PLEO</name>
<evidence type="ECO:0000313" key="1">
    <source>
        <dbReference type="EMBL" id="KAF2648111.1"/>
    </source>
</evidence>
<accession>A0A6A6SM89</accession>
<dbReference type="Proteomes" id="UP000799324">
    <property type="component" value="Unassembled WGS sequence"/>
</dbReference>